<dbReference type="EMBL" id="SOHN01000015">
    <property type="protein sequence ID" value="TFD86622.1"/>
    <property type="molecule type" value="Genomic_DNA"/>
</dbReference>
<dbReference type="RefSeq" id="WP_134530003.1">
    <property type="nucleotide sequence ID" value="NZ_SOHN01000015.1"/>
</dbReference>
<dbReference type="AlphaFoldDB" id="A0A4R9BKY0"/>
<feature type="transmembrane region" description="Helical" evidence="1">
    <location>
        <begin position="63"/>
        <end position="84"/>
    </location>
</feature>
<evidence type="ECO:0000313" key="3">
    <source>
        <dbReference type="Proteomes" id="UP000297626"/>
    </source>
</evidence>
<feature type="transmembrane region" description="Helical" evidence="1">
    <location>
        <begin position="192"/>
        <end position="211"/>
    </location>
</feature>
<keyword evidence="1" id="KW-1133">Transmembrane helix</keyword>
<reference evidence="2 3" key="1">
    <citation type="submission" date="2019-03" db="EMBL/GenBank/DDBJ databases">
        <title>Genomics of glacier-inhabiting Cryobacterium strains.</title>
        <authorList>
            <person name="Liu Q."/>
            <person name="Xin Y.-H."/>
        </authorList>
    </citation>
    <scope>NUCLEOTIDE SEQUENCE [LARGE SCALE GENOMIC DNA]</scope>
    <source>
        <strain evidence="2 3">Sr54</strain>
    </source>
</reference>
<gene>
    <name evidence="2" type="ORF">E3T51_11790</name>
</gene>
<keyword evidence="1" id="KW-0472">Membrane</keyword>
<keyword evidence="1" id="KW-0812">Transmembrane</keyword>
<evidence type="ECO:0008006" key="4">
    <source>
        <dbReference type="Google" id="ProtNLM"/>
    </source>
</evidence>
<accession>A0A4R9BKY0</accession>
<dbReference type="Proteomes" id="UP000297626">
    <property type="component" value="Unassembled WGS sequence"/>
</dbReference>
<protein>
    <recommendedName>
        <fullName evidence="4">Metal-dependent hydrolase</fullName>
    </recommendedName>
</protein>
<sequence length="212" mass="23333">MYIGHYAAAAVLVTLVPASPVTPIAIGVAWPDLVWPVLVLMGRERVTVGRSDPLQRSIRFDSYPFSHSLVLGNLFTLVPAAIVALLYDSILLGLLFWVAAISHWILDLVVHMHDLPILGFGGNDRKLGFGLWQYPKTAFATEYIFFAIVVLLTAQPTAYVGVLGGGLFLHFLNANSFFGFSRHNPFSTPTRLALITFVGYIGAIAWFTLAWQ</sequence>
<feature type="transmembrane region" description="Helical" evidence="1">
    <location>
        <begin position="158"/>
        <end position="180"/>
    </location>
</feature>
<organism evidence="2 3">
    <name type="scientific">Cryobacterium serini</name>
    <dbReference type="NCBI Taxonomy" id="1259201"/>
    <lineage>
        <taxon>Bacteria</taxon>
        <taxon>Bacillati</taxon>
        <taxon>Actinomycetota</taxon>
        <taxon>Actinomycetes</taxon>
        <taxon>Micrococcales</taxon>
        <taxon>Microbacteriaceae</taxon>
        <taxon>Cryobacterium</taxon>
    </lineage>
</organism>
<name>A0A4R9BKY0_9MICO</name>
<feature type="transmembrane region" description="Helical" evidence="1">
    <location>
        <begin position="90"/>
        <end position="110"/>
    </location>
</feature>
<proteinExistence type="predicted"/>
<feature type="transmembrane region" description="Helical" evidence="1">
    <location>
        <begin position="131"/>
        <end position="152"/>
    </location>
</feature>
<evidence type="ECO:0000313" key="2">
    <source>
        <dbReference type="EMBL" id="TFD86622.1"/>
    </source>
</evidence>
<comment type="caution">
    <text evidence="2">The sequence shown here is derived from an EMBL/GenBank/DDBJ whole genome shotgun (WGS) entry which is preliminary data.</text>
</comment>
<evidence type="ECO:0000256" key="1">
    <source>
        <dbReference type="SAM" id="Phobius"/>
    </source>
</evidence>
<keyword evidence="3" id="KW-1185">Reference proteome</keyword>